<evidence type="ECO:0000313" key="4">
    <source>
        <dbReference type="Proteomes" id="UP001560267"/>
    </source>
</evidence>
<dbReference type="EMBL" id="JBFSHR010000012">
    <property type="protein sequence ID" value="MEX6429188.1"/>
    <property type="molecule type" value="Genomic_DNA"/>
</dbReference>
<accession>A0ABV3Y0V7</accession>
<feature type="region of interest" description="Disordered" evidence="1">
    <location>
        <begin position="23"/>
        <end position="46"/>
    </location>
</feature>
<dbReference type="PROSITE" id="PS51257">
    <property type="entry name" value="PROKAR_LIPOPROTEIN"/>
    <property type="match status" value="1"/>
</dbReference>
<keyword evidence="4" id="KW-1185">Reference proteome</keyword>
<gene>
    <name evidence="3" type="ORF">AB6A68_04965</name>
</gene>
<keyword evidence="2" id="KW-0732">Signal</keyword>
<comment type="caution">
    <text evidence="3">The sequence shown here is derived from an EMBL/GenBank/DDBJ whole genome shotgun (WGS) entry which is preliminary data.</text>
</comment>
<name>A0ABV3Y0V7_9ACTN</name>
<proteinExistence type="predicted"/>
<dbReference type="Proteomes" id="UP001560267">
    <property type="component" value="Unassembled WGS sequence"/>
</dbReference>
<reference evidence="3 4" key="1">
    <citation type="submission" date="2024-07" db="EMBL/GenBank/DDBJ databases">
        <title>Draft Genome Sequence of Ferrimicrobium acidiphilum Strain YE2023, Isolated from a Pulp of Bioleach Reactor.</title>
        <authorList>
            <person name="Elkina Y.A."/>
            <person name="Bulaeva A.G."/>
            <person name="Beletsky A.V."/>
            <person name="Mardanov A.V."/>
        </authorList>
    </citation>
    <scope>NUCLEOTIDE SEQUENCE [LARGE SCALE GENOMIC DNA]</scope>
    <source>
        <strain evidence="3 4">YE2023</strain>
    </source>
</reference>
<evidence type="ECO:0000256" key="1">
    <source>
        <dbReference type="SAM" id="MobiDB-lite"/>
    </source>
</evidence>
<evidence type="ECO:0000256" key="2">
    <source>
        <dbReference type="SAM" id="SignalP"/>
    </source>
</evidence>
<evidence type="ECO:0000313" key="3">
    <source>
        <dbReference type="EMBL" id="MEX6429188.1"/>
    </source>
</evidence>
<feature type="signal peptide" evidence="2">
    <location>
        <begin position="1"/>
        <end position="18"/>
    </location>
</feature>
<feature type="chain" id="PRO_5047458747" evidence="2">
    <location>
        <begin position="19"/>
        <end position="225"/>
    </location>
</feature>
<dbReference type="RefSeq" id="WP_369084337.1">
    <property type="nucleotide sequence ID" value="NZ_JBFSHR010000012.1"/>
</dbReference>
<sequence length="225" mass="23684">MRRRYLNLVLLAPTLMLAACGQPANKSGAGSRGTTTTKADAPGTKLSPNEQAIVTAIARLPANGTYPNPVPAAKAAAYLGVAGCPSTVNVDRSATLTPGEAATLENSVDADLMARNPSFIRYFDRTLLDMPRDGFAQLFGQNFGSKVNGSFTQADISTEALLADHQLAHSVSSACGSAAMQASWRLVFCNPNTVVSACDPGITTTELAIDRNGQWFIWYLGSGLQ</sequence>
<organism evidence="3 4">
    <name type="scientific">Ferrimicrobium acidiphilum</name>
    <dbReference type="NCBI Taxonomy" id="121039"/>
    <lineage>
        <taxon>Bacteria</taxon>
        <taxon>Bacillati</taxon>
        <taxon>Actinomycetota</taxon>
        <taxon>Acidimicrobiia</taxon>
        <taxon>Acidimicrobiales</taxon>
        <taxon>Acidimicrobiaceae</taxon>
        <taxon>Ferrimicrobium</taxon>
    </lineage>
</organism>
<protein>
    <submittedName>
        <fullName evidence="3">Uncharacterized protein</fullName>
    </submittedName>
</protein>